<proteinExistence type="inferred from homology"/>
<dbReference type="HOGENOM" id="CLU_071415_2_0_1"/>
<feature type="active site" description="Nucleophile" evidence="4">
    <location>
        <position position="18"/>
    </location>
</feature>
<evidence type="ECO:0000256" key="4">
    <source>
        <dbReference type="PIRSR" id="PIRSR617867-1"/>
    </source>
</evidence>
<evidence type="ECO:0000313" key="7">
    <source>
        <dbReference type="Proteomes" id="UP000011761"/>
    </source>
</evidence>
<dbReference type="SUPFAM" id="SSF52788">
    <property type="entry name" value="Phosphotyrosine protein phosphatases I"/>
    <property type="match status" value="1"/>
</dbReference>
<dbReference type="Pfam" id="PF01451">
    <property type="entry name" value="LMWPc"/>
    <property type="match status" value="1"/>
</dbReference>
<dbReference type="CDD" id="cd16343">
    <property type="entry name" value="LMWPTP"/>
    <property type="match status" value="1"/>
</dbReference>
<dbReference type="InterPro" id="IPR050438">
    <property type="entry name" value="LMW_PTPase"/>
</dbReference>
<dbReference type="AlphaFoldDB" id="M2N0H8"/>
<evidence type="ECO:0000313" key="6">
    <source>
        <dbReference type="EMBL" id="EMC92110.1"/>
    </source>
</evidence>
<gene>
    <name evidence="6" type="ORF">BAUCODRAFT_38138</name>
</gene>
<dbReference type="SMART" id="SM00226">
    <property type="entry name" value="LMWPc"/>
    <property type="match status" value="1"/>
</dbReference>
<evidence type="ECO:0000256" key="2">
    <source>
        <dbReference type="ARBA" id="ARBA00022801"/>
    </source>
</evidence>
<keyword evidence="2" id="KW-0378">Hydrolase</keyword>
<dbReference type="STRING" id="717646.M2N0H8"/>
<dbReference type="InterPro" id="IPR023485">
    <property type="entry name" value="Ptyr_pPase"/>
</dbReference>
<accession>M2N0H8</accession>
<feature type="active site" description="Proton donor" evidence="4">
    <location>
        <position position="145"/>
    </location>
</feature>
<organism evidence="6 7">
    <name type="scientific">Baudoinia panamericana (strain UAMH 10762)</name>
    <name type="common">Angels' share fungus</name>
    <name type="synonym">Baudoinia compniacensis (strain UAMH 10762)</name>
    <dbReference type="NCBI Taxonomy" id="717646"/>
    <lineage>
        <taxon>Eukaryota</taxon>
        <taxon>Fungi</taxon>
        <taxon>Dikarya</taxon>
        <taxon>Ascomycota</taxon>
        <taxon>Pezizomycotina</taxon>
        <taxon>Dothideomycetes</taxon>
        <taxon>Dothideomycetidae</taxon>
        <taxon>Mycosphaerellales</taxon>
        <taxon>Teratosphaeriaceae</taxon>
        <taxon>Baudoinia</taxon>
    </lineage>
</organism>
<evidence type="ECO:0000256" key="1">
    <source>
        <dbReference type="ARBA" id="ARBA00011063"/>
    </source>
</evidence>
<dbReference type="OrthoDB" id="3388at2759"/>
<dbReference type="eggNOG" id="KOG3217">
    <property type="taxonomic scope" value="Eukaryota"/>
</dbReference>
<dbReference type="InterPro" id="IPR017867">
    <property type="entry name" value="Tyr_phospatase_low_mol_wt"/>
</dbReference>
<dbReference type="GO" id="GO:0004725">
    <property type="term" value="F:protein tyrosine phosphatase activity"/>
    <property type="evidence" value="ECO:0007669"/>
    <property type="project" value="InterPro"/>
</dbReference>
<feature type="domain" description="Phosphotyrosine protein phosphatase I" evidence="5">
    <location>
        <begin position="12"/>
        <end position="171"/>
    </location>
</feature>
<keyword evidence="7" id="KW-1185">Reference proteome</keyword>
<protein>
    <recommendedName>
        <fullName evidence="5">Phosphotyrosine protein phosphatase I domain-containing protein</fullName>
    </recommendedName>
</protein>
<name>M2N0H8_BAUPA</name>
<dbReference type="InterPro" id="IPR036196">
    <property type="entry name" value="Ptyr_pPase_sf"/>
</dbReference>
<dbReference type="PANTHER" id="PTHR11717">
    <property type="entry name" value="LOW MOLECULAR WEIGHT PROTEIN TYROSINE PHOSPHATASE"/>
    <property type="match status" value="1"/>
</dbReference>
<dbReference type="Proteomes" id="UP000011761">
    <property type="component" value="Unassembled WGS sequence"/>
</dbReference>
<dbReference type="RefSeq" id="XP_007680342.1">
    <property type="nucleotide sequence ID" value="XM_007682152.1"/>
</dbReference>
<reference evidence="6 7" key="1">
    <citation type="journal article" date="2012" name="PLoS Pathog.">
        <title>Diverse lifestyles and strategies of plant pathogenesis encoded in the genomes of eighteen Dothideomycetes fungi.</title>
        <authorList>
            <person name="Ohm R.A."/>
            <person name="Feau N."/>
            <person name="Henrissat B."/>
            <person name="Schoch C.L."/>
            <person name="Horwitz B.A."/>
            <person name="Barry K.W."/>
            <person name="Condon B.J."/>
            <person name="Copeland A.C."/>
            <person name="Dhillon B."/>
            <person name="Glaser F."/>
            <person name="Hesse C.N."/>
            <person name="Kosti I."/>
            <person name="LaButti K."/>
            <person name="Lindquist E.A."/>
            <person name="Lucas S."/>
            <person name="Salamov A.A."/>
            <person name="Bradshaw R.E."/>
            <person name="Ciuffetti L."/>
            <person name="Hamelin R.C."/>
            <person name="Kema G.H.J."/>
            <person name="Lawrence C."/>
            <person name="Scott J.A."/>
            <person name="Spatafora J.W."/>
            <person name="Turgeon B.G."/>
            <person name="de Wit P.J.G.M."/>
            <person name="Zhong S."/>
            <person name="Goodwin S.B."/>
            <person name="Grigoriev I.V."/>
        </authorList>
    </citation>
    <scope>NUCLEOTIDE SEQUENCE [LARGE SCALE GENOMIC DNA]</scope>
    <source>
        <strain evidence="6 7">UAMH 10762</strain>
    </source>
</reference>
<evidence type="ECO:0000256" key="3">
    <source>
        <dbReference type="ARBA" id="ARBA00022912"/>
    </source>
</evidence>
<dbReference type="OMA" id="YQQVTRF"/>
<dbReference type="PANTHER" id="PTHR11717:SF7">
    <property type="entry name" value="LOW MOLECULAR WEIGHT PHOSPHOTYROSINE PROTEIN PHOSPHATASE"/>
    <property type="match status" value="1"/>
</dbReference>
<dbReference type="Gene3D" id="3.40.50.2300">
    <property type="match status" value="1"/>
</dbReference>
<dbReference type="PRINTS" id="PR00719">
    <property type="entry name" value="LMWPTPASE"/>
</dbReference>
<feature type="active site" evidence="4">
    <location>
        <position position="24"/>
    </location>
</feature>
<keyword evidence="3" id="KW-0904">Protein phosphatase</keyword>
<dbReference type="KEGG" id="bcom:BAUCODRAFT_38138"/>
<dbReference type="EMBL" id="KB445562">
    <property type="protein sequence ID" value="EMC92110.1"/>
    <property type="molecule type" value="Genomic_DNA"/>
</dbReference>
<comment type="similarity">
    <text evidence="1">Belongs to the low molecular weight phosphotyrosine protein phosphatase family.</text>
</comment>
<evidence type="ECO:0000259" key="5">
    <source>
        <dbReference type="SMART" id="SM00226"/>
    </source>
</evidence>
<sequence length="185" mass="20509">MALAQDLPGRRVSILFVCLGNICRSPMAEGVFRQLKAYGTLNQHPLIASIDSCGTGAYHAGDFSDPRTISVLEKHGITNYQHKACKIKVPEDLHRFDYVIGMDLENVLDLRSAAKSQGLSGGREMEKISLYGRFDEKAGDEEVDDPYYGERDGFEVAYEQVTRFGKGLLKHLELQAAKELGSEVP</sequence>
<dbReference type="GeneID" id="19113447"/>